<dbReference type="KEGG" id="mhib:MHIB_22220"/>
<gene>
    <name evidence="2" type="ORF">MHIB_22220</name>
</gene>
<evidence type="ECO:0000313" key="3">
    <source>
        <dbReference type="Proteomes" id="UP000467260"/>
    </source>
</evidence>
<feature type="region of interest" description="Disordered" evidence="1">
    <location>
        <begin position="1"/>
        <end position="64"/>
    </location>
</feature>
<sequence length="96" mass="10458">MREVTPEPVVHHIHHPQVSGPFGGGGLARQQHGHKDSSASGKPIRASSSRTMAERTGSPLVDDLRQDALTTEQIVQLLDGKPRRIKALHADQARED</sequence>
<dbReference type="AlphaFoldDB" id="A0A7I7X2H3"/>
<dbReference type="EMBL" id="AP022609">
    <property type="protein sequence ID" value="BBZ23804.1"/>
    <property type="molecule type" value="Genomic_DNA"/>
</dbReference>
<keyword evidence="3" id="KW-1185">Reference proteome</keyword>
<name>A0A7I7X2H3_9MYCO</name>
<dbReference type="Proteomes" id="UP000467260">
    <property type="component" value="Chromosome"/>
</dbReference>
<evidence type="ECO:0000256" key="1">
    <source>
        <dbReference type="SAM" id="MobiDB-lite"/>
    </source>
</evidence>
<reference evidence="2 3" key="1">
    <citation type="journal article" date="2019" name="Emerg. Microbes Infect.">
        <title>Comprehensive subspecies identification of 175 nontuberculous mycobacteria species based on 7547 genomic profiles.</title>
        <authorList>
            <person name="Matsumoto Y."/>
            <person name="Kinjo T."/>
            <person name="Motooka D."/>
            <person name="Nabeya D."/>
            <person name="Jung N."/>
            <person name="Uechi K."/>
            <person name="Horii T."/>
            <person name="Iida T."/>
            <person name="Fujita J."/>
            <person name="Nakamura S."/>
        </authorList>
    </citation>
    <scope>NUCLEOTIDE SEQUENCE [LARGE SCALE GENOMIC DNA]</scope>
    <source>
        <strain evidence="2 3">JCM 13571</strain>
    </source>
</reference>
<accession>A0A7I7X2H3</accession>
<protein>
    <submittedName>
        <fullName evidence="2">Uncharacterized protein</fullName>
    </submittedName>
</protein>
<organism evidence="2 3">
    <name type="scientific">Mycolicibacter hiberniae</name>
    <dbReference type="NCBI Taxonomy" id="29314"/>
    <lineage>
        <taxon>Bacteria</taxon>
        <taxon>Bacillati</taxon>
        <taxon>Actinomycetota</taxon>
        <taxon>Actinomycetes</taxon>
        <taxon>Mycobacteriales</taxon>
        <taxon>Mycobacteriaceae</taxon>
        <taxon>Mycolicibacter</taxon>
    </lineage>
</organism>
<proteinExistence type="predicted"/>
<evidence type="ECO:0000313" key="2">
    <source>
        <dbReference type="EMBL" id="BBZ23804.1"/>
    </source>
</evidence>